<organism evidence="1 2">
    <name type="scientific">Streptomyces humicola</name>
    <dbReference type="NCBI Taxonomy" id="2953240"/>
    <lineage>
        <taxon>Bacteria</taxon>
        <taxon>Bacillati</taxon>
        <taxon>Actinomycetota</taxon>
        <taxon>Actinomycetes</taxon>
        <taxon>Kitasatosporales</taxon>
        <taxon>Streptomycetaceae</taxon>
        <taxon>Streptomyces</taxon>
    </lineage>
</organism>
<evidence type="ECO:0000313" key="2">
    <source>
        <dbReference type="Proteomes" id="UP001057702"/>
    </source>
</evidence>
<keyword evidence="2" id="KW-1185">Reference proteome</keyword>
<dbReference type="RefSeq" id="WP_255922765.1">
    <property type="nucleotide sequence ID" value="NZ_JANFNG010000025.1"/>
</dbReference>
<protein>
    <recommendedName>
        <fullName evidence="3">Ferritin-like diiron domain-containing protein</fullName>
    </recommendedName>
</protein>
<accession>A0ABT1Q1J7</accession>
<evidence type="ECO:0000313" key="1">
    <source>
        <dbReference type="EMBL" id="MCQ4083769.1"/>
    </source>
</evidence>
<comment type="caution">
    <text evidence="1">The sequence shown here is derived from an EMBL/GenBank/DDBJ whole genome shotgun (WGS) entry which is preliminary data.</text>
</comment>
<sequence>MAGAKETGGITGTKDRDYDLMWYTETCLSNALRLETYIHDAERAQDKEAVDLFRKAQADSRKGAEMGKELLRSRLHS</sequence>
<reference evidence="1" key="1">
    <citation type="submission" date="2022-06" db="EMBL/GenBank/DDBJ databases">
        <title>Draft genome sequence of Streptomyces sp. RB6PN25 isolated from peat swamp forest in Thailand.</title>
        <authorList>
            <person name="Duangmal K."/>
            <person name="Klaysubun C."/>
        </authorList>
    </citation>
    <scope>NUCLEOTIDE SEQUENCE</scope>
    <source>
        <strain evidence="1">RB6PN25</strain>
    </source>
</reference>
<dbReference type="Proteomes" id="UP001057702">
    <property type="component" value="Unassembled WGS sequence"/>
</dbReference>
<dbReference type="EMBL" id="JANFNG010000025">
    <property type="protein sequence ID" value="MCQ4083769.1"/>
    <property type="molecule type" value="Genomic_DNA"/>
</dbReference>
<name>A0ABT1Q1J7_9ACTN</name>
<gene>
    <name evidence="1" type="ORF">NGB36_25040</name>
</gene>
<evidence type="ECO:0008006" key="3">
    <source>
        <dbReference type="Google" id="ProtNLM"/>
    </source>
</evidence>
<proteinExistence type="predicted"/>